<feature type="compositionally biased region" description="Low complexity" evidence="1">
    <location>
        <begin position="53"/>
        <end position="65"/>
    </location>
</feature>
<evidence type="ECO:0000313" key="4">
    <source>
        <dbReference type="RefSeq" id="XP_036685752.1"/>
    </source>
</evidence>
<organism evidence="2 3">
    <name type="scientific">Balaenoptera musculus</name>
    <name type="common">Blue whale</name>
    <dbReference type="NCBI Taxonomy" id="9771"/>
    <lineage>
        <taxon>Eukaryota</taxon>
        <taxon>Metazoa</taxon>
        <taxon>Chordata</taxon>
        <taxon>Craniata</taxon>
        <taxon>Vertebrata</taxon>
        <taxon>Euteleostomi</taxon>
        <taxon>Mammalia</taxon>
        <taxon>Eutheria</taxon>
        <taxon>Laurasiatheria</taxon>
        <taxon>Artiodactyla</taxon>
        <taxon>Whippomorpha</taxon>
        <taxon>Cetacea</taxon>
        <taxon>Mysticeti</taxon>
        <taxon>Balaenopteridae</taxon>
        <taxon>Balaenoptera</taxon>
    </lineage>
</organism>
<feature type="compositionally biased region" description="Basic residues" evidence="1">
    <location>
        <begin position="1"/>
        <end position="10"/>
    </location>
</feature>
<evidence type="ECO:0000256" key="1">
    <source>
        <dbReference type="SAM" id="MobiDB-lite"/>
    </source>
</evidence>
<feature type="compositionally biased region" description="Basic and acidic residues" evidence="1">
    <location>
        <begin position="23"/>
        <end position="33"/>
    </location>
</feature>
<dbReference type="RefSeq" id="XP_036685754.1">
    <property type="nucleotide sequence ID" value="XM_036829859.1"/>
</dbReference>
<sequence>MRPRGRRTHGRCSAASATAPGREPCRCGRDTSRVCRKATRLPNSRAPSACRSRGAVGVTPAAAPGRGAGGGVPGAPLGRGLTGPPALPAQPSHRHPLRPPSAVPGHAAPPASRPRAQKPRSLQLPPESPWRAQEPPHVHTHPPWGGLMVLCRRAAQPRSRFANKQLPSTAGERAARDVFRLPARGRGAPSPGVRLLDSRGRVWAWPGHLTPSKIPRGSEAAESLQGWVQGPGRTEWLGRDVWAQRRGRPTAASDEGAAGAAGPSNHPSGPARGPRALCLPCRERPRRGQAWWAEGASRRGGQTRLLTGPAPCGPRAGEASRFSWVSPLTPRLP</sequence>
<evidence type="ECO:0000313" key="2">
    <source>
        <dbReference type="Proteomes" id="UP000694857"/>
    </source>
</evidence>
<dbReference type="Proteomes" id="UP000694857">
    <property type="component" value="Chromosome 17"/>
</dbReference>
<evidence type="ECO:0000313" key="6">
    <source>
        <dbReference type="RefSeq" id="XP_036685754.1"/>
    </source>
</evidence>
<accession>A0A8B8VLJ9</accession>
<feature type="region of interest" description="Disordered" evidence="1">
    <location>
        <begin position="1"/>
        <end position="142"/>
    </location>
</feature>
<proteinExistence type="predicted"/>
<dbReference type="RefSeq" id="XP_036685751.1">
    <property type="nucleotide sequence ID" value="XM_036829856.1"/>
</dbReference>
<reference evidence="3 4" key="1">
    <citation type="submission" date="2025-04" db="UniProtKB">
        <authorList>
            <consortium name="RefSeq"/>
        </authorList>
    </citation>
    <scope>IDENTIFICATION</scope>
    <source>
        <tissue evidence="3 4">Epidermis and Blubber</tissue>
    </source>
</reference>
<dbReference type="GeneID" id="118883263"/>
<keyword evidence="2" id="KW-1185">Reference proteome</keyword>
<name>A0A8B8VLJ9_BALMU</name>
<dbReference type="KEGG" id="bmus:118883263"/>
<evidence type="ECO:0000313" key="3">
    <source>
        <dbReference type="RefSeq" id="XP_036685751.1"/>
    </source>
</evidence>
<feature type="region of interest" description="Disordered" evidence="1">
    <location>
        <begin position="246"/>
        <end position="275"/>
    </location>
</feature>
<dbReference type="AlphaFoldDB" id="A0A8B8VLJ9"/>
<feature type="region of interest" description="Disordered" evidence="1">
    <location>
        <begin position="292"/>
        <end position="320"/>
    </location>
</feature>
<protein>
    <submittedName>
        <fullName evidence="3 4">Collagen alpha-1(I) chain-like</fullName>
    </submittedName>
</protein>
<feature type="compositionally biased region" description="Low complexity" evidence="1">
    <location>
        <begin position="251"/>
        <end position="262"/>
    </location>
</feature>
<gene>
    <name evidence="3 4 5 6" type="primary">LOC118883263</name>
</gene>
<dbReference type="RefSeq" id="XP_036685753.1">
    <property type="nucleotide sequence ID" value="XM_036829858.1"/>
</dbReference>
<evidence type="ECO:0000313" key="5">
    <source>
        <dbReference type="RefSeq" id="XP_036685753.1"/>
    </source>
</evidence>
<dbReference type="RefSeq" id="XP_036685752.1">
    <property type="nucleotide sequence ID" value="XM_036829857.1"/>
</dbReference>